<keyword evidence="3 9" id="KW-0436">Ligase</keyword>
<dbReference type="RefSeq" id="WP_014770207.1">
    <property type="nucleotide sequence ID" value="NC_018002.1"/>
</dbReference>
<evidence type="ECO:0000256" key="4">
    <source>
        <dbReference type="ARBA" id="ARBA00022741"/>
    </source>
</evidence>
<dbReference type="InterPro" id="IPR036565">
    <property type="entry name" value="Mur-like_cat_sf"/>
</dbReference>
<keyword evidence="9 10" id="KW-0131">Cell cycle</keyword>
<dbReference type="GO" id="GO:0008360">
    <property type="term" value="P:regulation of cell shape"/>
    <property type="evidence" value="ECO:0007669"/>
    <property type="project" value="UniProtKB-KW"/>
</dbReference>
<dbReference type="Gene3D" id="3.90.190.20">
    <property type="entry name" value="Mur ligase, C-terminal domain"/>
    <property type="match status" value="1"/>
</dbReference>
<dbReference type="PANTHER" id="PTHR23135:SF4">
    <property type="entry name" value="UDP-N-ACETYLMURAMOYL-L-ALANYL-D-GLUTAMATE--2,6-DIAMINOPIMELATE LIGASE MURE HOMOLOG, CHLOROPLASTIC"/>
    <property type="match status" value="1"/>
</dbReference>
<feature type="binding site" evidence="9">
    <location>
        <begin position="71"/>
        <end position="77"/>
    </location>
    <ligand>
        <name>ATP</name>
        <dbReference type="ChEBI" id="CHEBI:30616"/>
    </ligand>
</feature>
<feature type="binding site" evidence="9">
    <location>
        <begin position="353"/>
        <end position="356"/>
    </location>
    <ligand>
        <name>meso-2,6-diaminopimelate</name>
        <dbReference type="ChEBI" id="CHEBI:57791"/>
    </ligand>
</feature>
<evidence type="ECO:0000256" key="6">
    <source>
        <dbReference type="ARBA" id="ARBA00022960"/>
    </source>
</evidence>
<dbReference type="GO" id="GO:0051301">
    <property type="term" value="P:cell division"/>
    <property type="evidence" value="ECO:0007669"/>
    <property type="project" value="UniProtKB-KW"/>
</dbReference>
<dbReference type="Pfam" id="PF08245">
    <property type="entry name" value="Mur_ligase_M"/>
    <property type="match status" value="1"/>
</dbReference>
<evidence type="ECO:0000256" key="1">
    <source>
        <dbReference type="ARBA" id="ARBA00005898"/>
    </source>
</evidence>
<keyword evidence="7 9" id="KW-0573">Peptidoglycan synthesis</keyword>
<reference evidence="13 14" key="1">
    <citation type="submission" date="2012-06" db="EMBL/GenBank/DDBJ databases">
        <title>Complete sequence of Sulfurospirillum barnesii SES-3.</title>
        <authorList>
            <consortium name="US DOE Joint Genome Institute"/>
            <person name="Lucas S."/>
            <person name="Han J."/>
            <person name="Lapidus A."/>
            <person name="Cheng J.-F."/>
            <person name="Goodwin L."/>
            <person name="Pitluck S."/>
            <person name="Peters L."/>
            <person name="Ovchinnikova G."/>
            <person name="Lu M."/>
            <person name="Detter J.C."/>
            <person name="Han C."/>
            <person name="Tapia R."/>
            <person name="Land M."/>
            <person name="Hauser L."/>
            <person name="Kyrpides N."/>
            <person name="Ivanova N."/>
            <person name="Pagani I."/>
            <person name="Stolz J."/>
            <person name="Arkin A."/>
            <person name="Dehal P."/>
            <person name="Oremland R."/>
            <person name="Saltikov C."/>
            <person name="Basu P."/>
            <person name="Hollibaugh J."/>
            <person name="Newman D."/>
            <person name="Stolyar S."/>
            <person name="Hazen T."/>
            <person name="Woyke T."/>
        </authorList>
    </citation>
    <scope>NUCLEOTIDE SEQUENCE [LARGE SCALE GENOMIC DNA]</scope>
    <source>
        <strain evidence="14">ATCC 700032 / DSM 10660 / SES-3</strain>
    </source>
</reference>
<dbReference type="UniPathway" id="UPA00219"/>
<feature type="binding site" evidence="9">
    <location>
        <position position="147"/>
    </location>
    <ligand>
        <name>UDP-N-acetyl-alpha-D-muramoyl-L-alanyl-D-glutamate</name>
        <dbReference type="ChEBI" id="CHEBI:83900"/>
    </ligand>
</feature>
<feature type="short sequence motif" description="Meso-diaminopimelate recognition motif" evidence="9">
    <location>
        <begin position="353"/>
        <end position="356"/>
    </location>
</feature>
<evidence type="ECO:0000256" key="2">
    <source>
        <dbReference type="ARBA" id="ARBA00022490"/>
    </source>
</evidence>
<dbReference type="eggNOG" id="COG0769">
    <property type="taxonomic scope" value="Bacteria"/>
</dbReference>
<dbReference type="GO" id="GO:0000287">
    <property type="term" value="F:magnesium ion binding"/>
    <property type="evidence" value="ECO:0007669"/>
    <property type="project" value="UniProtKB-UniRule"/>
</dbReference>
<feature type="binding site" evidence="9">
    <location>
        <position position="149"/>
    </location>
    <ligand>
        <name>UDP-N-acetyl-alpha-D-muramoyl-L-alanyl-D-glutamate</name>
        <dbReference type="ChEBI" id="CHEBI:83900"/>
    </ligand>
</feature>
<comment type="PTM">
    <text evidence="9">Carboxylation is probably crucial for Mg(2+) binding and, consequently, for the gamma-phosphate positioning of ATP.</text>
</comment>
<keyword evidence="5 9" id="KW-0067">ATP-binding</keyword>
<keyword evidence="2 9" id="KW-0963">Cytoplasm</keyword>
<dbReference type="GO" id="GO:0009252">
    <property type="term" value="P:peptidoglycan biosynthetic process"/>
    <property type="evidence" value="ECO:0007669"/>
    <property type="project" value="UniProtKB-UniRule"/>
</dbReference>
<dbReference type="EMBL" id="CP003333">
    <property type="protein sequence ID" value="AFL69332.1"/>
    <property type="molecule type" value="Genomic_DNA"/>
</dbReference>
<evidence type="ECO:0000313" key="13">
    <source>
        <dbReference type="EMBL" id="AFL69332.1"/>
    </source>
</evidence>
<gene>
    <name evidence="9" type="primary">murE</name>
    <name evidence="13" type="ordered locus">Sulba_2053</name>
</gene>
<evidence type="ECO:0000256" key="9">
    <source>
        <dbReference type="HAMAP-Rule" id="MF_00208"/>
    </source>
</evidence>
<dbReference type="GO" id="GO:0008765">
    <property type="term" value="F:UDP-N-acetylmuramoylalanyl-D-glutamate-2,6-diaminopimelate ligase activity"/>
    <property type="evidence" value="ECO:0007669"/>
    <property type="project" value="UniProtKB-UniRule"/>
</dbReference>
<dbReference type="HOGENOM" id="CLU_022291_2_0_7"/>
<dbReference type="PROSITE" id="PS01011">
    <property type="entry name" value="FOLYLPOLYGLU_SYNT_1"/>
    <property type="match status" value="1"/>
</dbReference>
<evidence type="ECO:0000256" key="5">
    <source>
        <dbReference type="ARBA" id="ARBA00022840"/>
    </source>
</evidence>
<dbReference type="OrthoDB" id="9800958at2"/>
<feature type="binding site" evidence="9">
    <location>
        <position position="141"/>
    </location>
    <ligand>
        <name>UDP-N-acetyl-alpha-D-muramoyl-L-alanyl-D-glutamate</name>
        <dbReference type="ChEBI" id="CHEBI:83900"/>
    </ligand>
</feature>
<evidence type="ECO:0000259" key="11">
    <source>
        <dbReference type="Pfam" id="PF02875"/>
    </source>
</evidence>
<feature type="binding site" evidence="9">
    <location>
        <position position="18"/>
    </location>
    <ligand>
        <name>UDP-N-acetyl-alpha-D-muramoyl-L-alanyl-D-glutamate</name>
        <dbReference type="ChEBI" id="CHEBI:83900"/>
    </ligand>
</feature>
<evidence type="ECO:0000256" key="3">
    <source>
        <dbReference type="ARBA" id="ARBA00022598"/>
    </source>
</evidence>
<protein>
    <recommendedName>
        <fullName evidence="9">UDP-N-acetylmuramoyl-L-alanyl-D-glutamate--2,6-diaminopimelate ligase</fullName>
        <ecNumber evidence="9">6.3.2.13</ecNumber>
    </recommendedName>
    <alternativeName>
        <fullName evidence="9">Meso-A2pm-adding enzyme</fullName>
    </alternativeName>
    <alternativeName>
        <fullName evidence="9">Meso-diaminopimelate-adding enzyme</fullName>
    </alternativeName>
    <alternativeName>
        <fullName evidence="9">UDP-MurNAc-L-Ala-D-Glu:meso-diaminopimelate ligase</fullName>
    </alternativeName>
    <alternativeName>
        <fullName evidence="9">UDP-MurNAc-tripeptide synthetase</fullName>
    </alternativeName>
    <alternativeName>
        <fullName evidence="9">UDP-N-acetylmuramyl-tripeptide synthetase</fullName>
    </alternativeName>
</protein>
<dbReference type="KEGG" id="sba:Sulba_2053"/>
<dbReference type="GO" id="GO:0005524">
    <property type="term" value="F:ATP binding"/>
    <property type="evidence" value="ECO:0007669"/>
    <property type="project" value="UniProtKB-UniRule"/>
</dbReference>
<evidence type="ECO:0000256" key="8">
    <source>
        <dbReference type="ARBA" id="ARBA00023316"/>
    </source>
</evidence>
<feature type="domain" description="Mur ligase central" evidence="12">
    <location>
        <begin position="69"/>
        <end position="262"/>
    </location>
</feature>
<evidence type="ECO:0000256" key="7">
    <source>
        <dbReference type="ARBA" id="ARBA00022984"/>
    </source>
</evidence>
<comment type="function">
    <text evidence="9">Catalyzes the addition of meso-diaminopimelic acid to the nucleotide precursor UDP-N-acetylmuramoyl-L-alanyl-D-glutamate (UMAG) in the biosynthesis of bacterial cell-wall peptidoglycan.</text>
</comment>
<dbReference type="Pfam" id="PF02875">
    <property type="entry name" value="Mur_ligase_C"/>
    <property type="match status" value="1"/>
</dbReference>
<dbReference type="Proteomes" id="UP000006176">
    <property type="component" value="Chromosome"/>
</dbReference>
<dbReference type="GO" id="GO:0071555">
    <property type="term" value="P:cell wall organization"/>
    <property type="evidence" value="ECO:0007669"/>
    <property type="project" value="UniProtKB-KW"/>
</dbReference>
<dbReference type="NCBIfam" id="NF001126">
    <property type="entry name" value="PRK00139.1-4"/>
    <property type="match status" value="1"/>
</dbReference>
<feature type="binding site" evidence="9">
    <location>
        <begin position="114"/>
        <end position="115"/>
    </location>
    <ligand>
        <name>UDP-N-acetyl-alpha-D-muramoyl-L-alanyl-D-glutamate</name>
        <dbReference type="ChEBI" id="CHEBI:83900"/>
    </ligand>
</feature>
<feature type="modified residue" description="N6-carboxylysine" evidence="9">
    <location>
        <position position="181"/>
    </location>
</feature>
<keyword evidence="6 9" id="KW-0133">Cell shape</keyword>
<keyword evidence="8 9" id="KW-0961">Cell wall biogenesis/degradation</keyword>
<dbReference type="AlphaFoldDB" id="I3XZF8"/>
<dbReference type="HAMAP" id="MF_00208">
    <property type="entry name" value="MurE"/>
    <property type="match status" value="1"/>
</dbReference>
<sequence>MKIALENHAPFLHVTDNSAECDASTIFVSTDQNRSYAQKAIENGCVKIISAKECLSLLEIEGKIKIIGITGTNGKTTTAAAIYSILLDVGKKVGLQGTRGCFINDVRIEEKSLTTPPILQTIKNLKMAVEQGCEYFVMEVSSHAIAQNRIDGLSFALKILTNVTQDHLDFHKSIEEYIAIKSRFFEDESLKLINKDERNIRFNRTNAMSYGIEHPATYKILAYSLKEGISAAVSKIEKVYEFESSMHGFFNLYNLLAAIGAVDMLKGASMEEICEAVSHFGGVEGRMQVVSQEPLVIVDFAHTPDGMEKVLESMKERDVIVVFGAGGDRDRTKRPKMGAMAERYAKKIIVTSDNPRSENPQTIIDEILSGMHAKESLHVKVDRYEAIEQALVMQGLNDVVLILGKGDETYQEIAGVKHPFDDRVVVQEILARWAKQK</sequence>
<feature type="domain" description="Mur ligase C-terminal" evidence="11">
    <location>
        <begin position="285"/>
        <end position="406"/>
    </location>
</feature>
<comment type="pathway">
    <text evidence="9 10">Cell wall biogenesis; peptidoglycan biosynthesis.</text>
</comment>
<dbReference type="STRING" id="760154.Sulba_2053"/>
<dbReference type="InterPro" id="IPR013221">
    <property type="entry name" value="Mur_ligase_cen"/>
</dbReference>
<keyword evidence="9 10" id="KW-0132">Cell division</keyword>
<comment type="similarity">
    <text evidence="1 9">Belongs to the MurCDEF family. MurE subfamily.</text>
</comment>
<dbReference type="GO" id="GO:0005737">
    <property type="term" value="C:cytoplasm"/>
    <property type="evidence" value="ECO:0007669"/>
    <property type="project" value="UniProtKB-SubCell"/>
</dbReference>
<evidence type="ECO:0000259" key="12">
    <source>
        <dbReference type="Pfam" id="PF08245"/>
    </source>
</evidence>
<keyword evidence="4 9" id="KW-0547">Nucleotide-binding</keyword>
<organism evidence="13 14">
    <name type="scientific">Sulfurospirillum barnesii (strain ATCC 700032 / DSM 10660 / SES-3)</name>
    <dbReference type="NCBI Taxonomy" id="760154"/>
    <lineage>
        <taxon>Bacteria</taxon>
        <taxon>Pseudomonadati</taxon>
        <taxon>Campylobacterota</taxon>
        <taxon>Epsilonproteobacteria</taxon>
        <taxon>Campylobacterales</taxon>
        <taxon>Sulfurospirillaceae</taxon>
        <taxon>Sulfurospirillum</taxon>
    </lineage>
</organism>
<keyword evidence="14" id="KW-1185">Reference proteome</keyword>
<accession>I3XZF8</accession>
<name>I3XZF8_SULBS</name>
<feature type="binding site" evidence="9">
    <location>
        <position position="408"/>
    </location>
    <ligand>
        <name>meso-2,6-diaminopimelate</name>
        <dbReference type="ChEBI" id="CHEBI:57791"/>
    </ligand>
</feature>
<feature type="binding site" evidence="9">
    <location>
        <position position="329"/>
    </location>
    <ligand>
        <name>meso-2,6-diaminopimelate</name>
        <dbReference type="ChEBI" id="CHEBI:57791"/>
    </ligand>
</feature>
<dbReference type="InterPro" id="IPR005761">
    <property type="entry name" value="UDP-N-AcMur-Glu-dNH2Pim_ligase"/>
</dbReference>
<proteinExistence type="inferred from homology"/>
<dbReference type="SUPFAM" id="SSF53623">
    <property type="entry name" value="MurD-like peptide ligases, catalytic domain"/>
    <property type="match status" value="1"/>
</dbReference>
<evidence type="ECO:0000313" key="14">
    <source>
        <dbReference type="Proteomes" id="UP000006176"/>
    </source>
</evidence>
<evidence type="ECO:0000256" key="10">
    <source>
        <dbReference type="RuleBase" id="RU004135"/>
    </source>
</evidence>
<dbReference type="InterPro" id="IPR004101">
    <property type="entry name" value="Mur_ligase_C"/>
</dbReference>
<dbReference type="EC" id="6.3.2.13" evidence="9"/>
<dbReference type="SUPFAM" id="SSF53244">
    <property type="entry name" value="MurD-like peptide ligases, peptide-binding domain"/>
    <property type="match status" value="1"/>
</dbReference>
<comment type="catalytic activity">
    <reaction evidence="9">
        <text>UDP-N-acetyl-alpha-D-muramoyl-L-alanyl-D-glutamate + meso-2,6-diaminopimelate + ATP = UDP-N-acetyl-alpha-D-muramoyl-L-alanyl-gamma-D-glutamyl-meso-2,6-diaminopimelate + ADP + phosphate + H(+)</text>
        <dbReference type="Rhea" id="RHEA:23676"/>
        <dbReference type="ChEBI" id="CHEBI:15378"/>
        <dbReference type="ChEBI" id="CHEBI:30616"/>
        <dbReference type="ChEBI" id="CHEBI:43474"/>
        <dbReference type="ChEBI" id="CHEBI:57791"/>
        <dbReference type="ChEBI" id="CHEBI:83900"/>
        <dbReference type="ChEBI" id="CHEBI:83905"/>
        <dbReference type="ChEBI" id="CHEBI:456216"/>
        <dbReference type="EC" id="6.3.2.13"/>
    </reaction>
</comment>
<comment type="caution">
    <text evidence="9">Lacks conserved residue(s) required for the propagation of feature annotation.</text>
</comment>
<dbReference type="Gene3D" id="3.40.1190.10">
    <property type="entry name" value="Mur-like, catalytic domain"/>
    <property type="match status" value="1"/>
</dbReference>
<dbReference type="PATRIC" id="fig|760154.4.peg.2049"/>
<comment type="cofactor">
    <cofactor evidence="9">
        <name>Mg(2+)</name>
        <dbReference type="ChEBI" id="CHEBI:18420"/>
    </cofactor>
</comment>
<keyword evidence="9" id="KW-0460">Magnesium</keyword>
<dbReference type="InterPro" id="IPR036615">
    <property type="entry name" value="Mur_ligase_C_dom_sf"/>
</dbReference>
<dbReference type="InterPro" id="IPR018109">
    <property type="entry name" value="Folylpolyglutamate_synth_CS"/>
</dbReference>
<dbReference type="PANTHER" id="PTHR23135">
    <property type="entry name" value="MUR LIGASE FAMILY MEMBER"/>
    <property type="match status" value="1"/>
</dbReference>
<dbReference type="GO" id="GO:0004326">
    <property type="term" value="F:tetrahydrofolylpolyglutamate synthase activity"/>
    <property type="evidence" value="ECO:0007669"/>
    <property type="project" value="InterPro"/>
</dbReference>
<comment type="subcellular location">
    <subcellularLocation>
        <location evidence="9 10">Cytoplasm</location>
    </subcellularLocation>
</comment>
<dbReference type="NCBIfam" id="TIGR01085">
    <property type="entry name" value="murE"/>
    <property type="match status" value="1"/>
</dbReference>
<feature type="binding site" evidence="9">
    <location>
        <position position="404"/>
    </location>
    <ligand>
        <name>meso-2,6-diaminopimelate</name>
        <dbReference type="ChEBI" id="CHEBI:57791"/>
    </ligand>
</feature>